<proteinExistence type="predicted"/>
<dbReference type="InterPro" id="IPR040632">
    <property type="entry name" value="Sulfotransfer_4"/>
</dbReference>
<comment type="caution">
    <text evidence="1">The sequence shown here is derived from an EMBL/GenBank/DDBJ whole genome shotgun (WGS) entry which is preliminary data.</text>
</comment>
<evidence type="ECO:0008006" key="3">
    <source>
        <dbReference type="Google" id="ProtNLM"/>
    </source>
</evidence>
<organism evidence="1 2">
    <name type="scientific">Sulfitobacter undariae</name>
    <dbReference type="NCBI Taxonomy" id="1563671"/>
    <lineage>
        <taxon>Bacteria</taxon>
        <taxon>Pseudomonadati</taxon>
        <taxon>Pseudomonadota</taxon>
        <taxon>Alphaproteobacteria</taxon>
        <taxon>Rhodobacterales</taxon>
        <taxon>Roseobacteraceae</taxon>
        <taxon>Sulfitobacter</taxon>
    </lineage>
</organism>
<dbReference type="EMBL" id="JACIEI010000003">
    <property type="protein sequence ID" value="MBB3993787.1"/>
    <property type="molecule type" value="Genomic_DNA"/>
</dbReference>
<reference evidence="1 2" key="1">
    <citation type="submission" date="2020-08" db="EMBL/GenBank/DDBJ databases">
        <title>Genomic Encyclopedia of Type Strains, Phase IV (KMG-IV): sequencing the most valuable type-strain genomes for metagenomic binning, comparative biology and taxonomic classification.</title>
        <authorList>
            <person name="Goeker M."/>
        </authorList>
    </citation>
    <scope>NUCLEOTIDE SEQUENCE [LARGE SCALE GENOMIC DNA]</scope>
    <source>
        <strain evidence="1 2">DSM 102234</strain>
    </source>
</reference>
<dbReference type="Pfam" id="PF17784">
    <property type="entry name" value="Sulfotransfer_4"/>
    <property type="match status" value="1"/>
</dbReference>
<evidence type="ECO:0000313" key="1">
    <source>
        <dbReference type="EMBL" id="MBB3993787.1"/>
    </source>
</evidence>
<dbReference type="Gene3D" id="3.40.50.300">
    <property type="entry name" value="P-loop containing nucleotide triphosphate hydrolases"/>
    <property type="match status" value="1"/>
</dbReference>
<dbReference type="AlphaFoldDB" id="A0A7W6E2X2"/>
<dbReference type="Proteomes" id="UP000530268">
    <property type="component" value="Unassembled WGS sequence"/>
</dbReference>
<gene>
    <name evidence="1" type="ORF">GGR95_001418</name>
</gene>
<dbReference type="InterPro" id="IPR027417">
    <property type="entry name" value="P-loop_NTPase"/>
</dbReference>
<accession>A0A7W6E2X2</accession>
<dbReference type="PANTHER" id="PTHR36978:SF4">
    <property type="entry name" value="P-LOOP CONTAINING NUCLEOSIDE TRIPHOSPHATE HYDROLASE PROTEIN"/>
    <property type="match status" value="1"/>
</dbReference>
<sequence length="209" mass="23199">MSTLKVVNLGLPKTGTTSLAHALKVAGYLVADHRIRPRQTNAAHLKDAFVADVLYQGYFQSGDPGALFEDFTALTELSCLRQGKSLWPQMDFALIDAIRKHHPDVRFVASRRDSWDLSQSMLAWSDLGTDRLPKSGIPGLPEGYGETSRERIQWIDGHYAHLDVIFSGDPSFLAYDVSDTGAQSAVAAHLGTELPWWGRANANRKYRTE</sequence>
<evidence type="ECO:0000313" key="2">
    <source>
        <dbReference type="Proteomes" id="UP000530268"/>
    </source>
</evidence>
<protein>
    <recommendedName>
        <fullName evidence="3">Sulfotransferase family protein</fullName>
    </recommendedName>
</protein>
<dbReference type="SUPFAM" id="SSF52540">
    <property type="entry name" value="P-loop containing nucleoside triphosphate hydrolases"/>
    <property type="match status" value="1"/>
</dbReference>
<name>A0A7W6E2X2_9RHOB</name>
<dbReference type="RefSeq" id="WP_184564188.1">
    <property type="nucleotide sequence ID" value="NZ_JACIEI010000003.1"/>
</dbReference>
<keyword evidence="2" id="KW-1185">Reference proteome</keyword>
<dbReference type="PANTHER" id="PTHR36978">
    <property type="entry name" value="P-LOOP CONTAINING NUCLEOTIDE TRIPHOSPHATE HYDROLASE"/>
    <property type="match status" value="1"/>
</dbReference>